<protein>
    <submittedName>
        <fullName evidence="1">Uncharacterized protein</fullName>
    </submittedName>
</protein>
<dbReference type="AlphaFoldDB" id="A0A8J4DTN5"/>
<sequence length="179" mass="20175">MSMDHKAYPFDHEGFSAELAPILRRALETGDVAPLVAFIEAHRDVVTDPYEGRPLPPDWQDRLKVRDAHEYGDYALTAYYRIRDERGLADVWQFVLEDVGNEVPGNAEELVLGTPFGPARNPFDPGKMGSFFRSAERAREDLAAVDAVIATRRYSTTLEDLARMLRRAVDAGRGLYVTF</sequence>
<dbReference type="RefSeq" id="WP_203903398.1">
    <property type="nucleotide sequence ID" value="NZ_BOPF01000032.1"/>
</dbReference>
<dbReference type="Proteomes" id="UP000619260">
    <property type="component" value="Unassembled WGS sequence"/>
</dbReference>
<reference evidence="1" key="1">
    <citation type="submission" date="2021-01" db="EMBL/GenBank/DDBJ databases">
        <title>Whole genome shotgun sequence of Virgisporangium aliadipatigenens NBRC 105644.</title>
        <authorList>
            <person name="Komaki H."/>
            <person name="Tamura T."/>
        </authorList>
    </citation>
    <scope>NUCLEOTIDE SEQUENCE</scope>
    <source>
        <strain evidence="1">NBRC 105644</strain>
    </source>
</reference>
<keyword evidence="2" id="KW-1185">Reference proteome</keyword>
<gene>
    <name evidence="1" type="ORF">Val02_68300</name>
</gene>
<evidence type="ECO:0000313" key="2">
    <source>
        <dbReference type="Proteomes" id="UP000619260"/>
    </source>
</evidence>
<organism evidence="1 2">
    <name type="scientific">Virgisporangium aliadipatigenens</name>
    <dbReference type="NCBI Taxonomy" id="741659"/>
    <lineage>
        <taxon>Bacteria</taxon>
        <taxon>Bacillati</taxon>
        <taxon>Actinomycetota</taxon>
        <taxon>Actinomycetes</taxon>
        <taxon>Micromonosporales</taxon>
        <taxon>Micromonosporaceae</taxon>
        <taxon>Virgisporangium</taxon>
    </lineage>
</organism>
<dbReference type="EMBL" id="BOPF01000032">
    <property type="protein sequence ID" value="GIJ49944.1"/>
    <property type="molecule type" value="Genomic_DNA"/>
</dbReference>
<accession>A0A8J4DTN5</accession>
<evidence type="ECO:0000313" key="1">
    <source>
        <dbReference type="EMBL" id="GIJ49944.1"/>
    </source>
</evidence>
<proteinExistence type="predicted"/>
<comment type="caution">
    <text evidence="1">The sequence shown here is derived from an EMBL/GenBank/DDBJ whole genome shotgun (WGS) entry which is preliminary data.</text>
</comment>
<name>A0A8J4DTN5_9ACTN</name>